<proteinExistence type="predicted"/>
<evidence type="ECO:0000313" key="2">
    <source>
        <dbReference type="EMBL" id="MFB9556979.1"/>
    </source>
</evidence>
<accession>A0ABV5QVF2</accession>
<evidence type="ECO:0000313" key="3">
    <source>
        <dbReference type="Proteomes" id="UP001589716"/>
    </source>
</evidence>
<sequence>MLAVFAPSADPSTPSRRTSRLPADLLDLPEVDEWNDPLHAERHGPADIMVWGETAEADVLGWITSSHEPDTWPVAVYPHGGAWTVHDCTMTAFLLRFLTGEFNGNPTGLTCLFGKGAAEFGAD</sequence>
<keyword evidence="3" id="KW-1185">Reference proteome</keyword>
<evidence type="ECO:0000256" key="1">
    <source>
        <dbReference type="SAM" id="MobiDB-lite"/>
    </source>
</evidence>
<reference evidence="2 3" key="1">
    <citation type="submission" date="2024-09" db="EMBL/GenBank/DDBJ databases">
        <authorList>
            <person name="Sun Q."/>
            <person name="Mori K."/>
        </authorList>
    </citation>
    <scope>NUCLEOTIDE SEQUENCE [LARGE SCALE GENOMIC DNA]</scope>
    <source>
        <strain evidence="2 3">JCM 4414</strain>
    </source>
</reference>
<comment type="caution">
    <text evidence="2">The sequence shown here is derived from an EMBL/GenBank/DDBJ whole genome shotgun (WGS) entry which is preliminary data.</text>
</comment>
<feature type="region of interest" description="Disordered" evidence="1">
    <location>
        <begin position="1"/>
        <end position="21"/>
    </location>
</feature>
<organism evidence="2 3">
    <name type="scientific">Streptomyces roseoviridis</name>
    <dbReference type="NCBI Taxonomy" id="67361"/>
    <lineage>
        <taxon>Bacteria</taxon>
        <taxon>Bacillati</taxon>
        <taxon>Actinomycetota</taxon>
        <taxon>Actinomycetes</taxon>
        <taxon>Kitasatosporales</taxon>
        <taxon>Streptomycetaceae</taxon>
        <taxon>Streptomyces</taxon>
    </lineage>
</organism>
<protein>
    <submittedName>
        <fullName evidence="2">Uncharacterized protein</fullName>
    </submittedName>
</protein>
<dbReference type="Proteomes" id="UP001589716">
    <property type="component" value="Unassembled WGS sequence"/>
</dbReference>
<dbReference type="EMBL" id="JBHMCT010000014">
    <property type="protein sequence ID" value="MFB9556979.1"/>
    <property type="molecule type" value="Genomic_DNA"/>
</dbReference>
<name>A0ABV5QVF2_9ACTN</name>
<dbReference type="RefSeq" id="WP_382746001.1">
    <property type="nucleotide sequence ID" value="NZ_JBHMCT010000014.1"/>
</dbReference>
<gene>
    <name evidence="2" type="ORF">ACFFTP_22650</name>
</gene>